<protein>
    <submittedName>
        <fullName evidence="2">Uncharacterized protein</fullName>
    </submittedName>
</protein>
<evidence type="ECO:0000313" key="2">
    <source>
        <dbReference type="EMBL" id="KRY04408.1"/>
    </source>
</evidence>
<proteinExistence type="predicted"/>
<comment type="caution">
    <text evidence="2">The sequence shown here is derived from an EMBL/GenBank/DDBJ whole genome shotgun (WGS) entry which is preliminary data.</text>
</comment>
<gene>
    <name evidence="2" type="ORF">T03_8536</name>
</gene>
<feature type="signal peptide" evidence="1">
    <location>
        <begin position="1"/>
        <end position="27"/>
    </location>
</feature>
<dbReference type="EMBL" id="JYDI01005682">
    <property type="protein sequence ID" value="KRY04408.1"/>
    <property type="molecule type" value="Genomic_DNA"/>
</dbReference>
<dbReference type="AlphaFoldDB" id="A0A0V0YWA4"/>
<feature type="chain" id="PRO_5006873408" evidence="1">
    <location>
        <begin position="28"/>
        <end position="41"/>
    </location>
</feature>
<dbReference type="Proteomes" id="UP000054653">
    <property type="component" value="Unassembled WGS sequence"/>
</dbReference>
<evidence type="ECO:0000313" key="3">
    <source>
        <dbReference type="Proteomes" id="UP000054653"/>
    </source>
</evidence>
<sequence>MPGGYTSSRVCFTFLILLLKSHHHAMCFAISRQIRYHETCD</sequence>
<keyword evidence="1" id="KW-0732">Signal</keyword>
<dbReference type="OrthoDB" id="5936274at2759"/>
<reference evidence="2 3" key="1">
    <citation type="submission" date="2015-01" db="EMBL/GenBank/DDBJ databases">
        <title>Evolution of Trichinella species and genotypes.</title>
        <authorList>
            <person name="Korhonen P.K."/>
            <person name="Edoardo P."/>
            <person name="Giuseppe L.R."/>
            <person name="Gasser R.B."/>
        </authorList>
    </citation>
    <scope>NUCLEOTIDE SEQUENCE [LARGE SCALE GENOMIC DNA]</scope>
    <source>
        <strain evidence="2">ISS120</strain>
    </source>
</reference>
<evidence type="ECO:0000256" key="1">
    <source>
        <dbReference type="SAM" id="SignalP"/>
    </source>
</evidence>
<name>A0A0V0YWA4_TRIBR</name>
<keyword evidence="3" id="KW-1185">Reference proteome</keyword>
<organism evidence="2 3">
    <name type="scientific">Trichinella britovi</name>
    <name type="common">Parasitic roundworm</name>
    <dbReference type="NCBI Taxonomy" id="45882"/>
    <lineage>
        <taxon>Eukaryota</taxon>
        <taxon>Metazoa</taxon>
        <taxon>Ecdysozoa</taxon>
        <taxon>Nematoda</taxon>
        <taxon>Enoplea</taxon>
        <taxon>Dorylaimia</taxon>
        <taxon>Trichinellida</taxon>
        <taxon>Trichinellidae</taxon>
        <taxon>Trichinella</taxon>
    </lineage>
</organism>
<accession>A0A0V0YWA4</accession>